<keyword evidence="10" id="KW-0411">Iron-sulfur</keyword>
<dbReference type="InterPro" id="IPR027467">
    <property type="entry name" value="MopterinOxRdtase_cofactor_BS"/>
</dbReference>
<feature type="domain" description="4Fe-4S Mo/W bis-MGD-type" evidence="11">
    <location>
        <begin position="44"/>
        <end position="107"/>
    </location>
</feature>
<evidence type="ECO:0000256" key="2">
    <source>
        <dbReference type="ARBA" id="ARBA00001966"/>
    </source>
</evidence>
<comment type="similarity">
    <text evidence="4">Belongs to the prokaryotic molybdopterin-containing oxidoreductase family.</text>
</comment>
<dbReference type="AlphaFoldDB" id="A0A024HPJ9"/>
<dbReference type="GO" id="GO:0030151">
    <property type="term" value="F:molybdenum ion binding"/>
    <property type="evidence" value="ECO:0007669"/>
    <property type="project" value="TreeGrafter"/>
</dbReference>
<dbReference type="InterPro" id="IPR006311">
    <property type="entry name" value="TAT_signal"/>
</dbReference>
<keyword evidence="9" id="KW-0408">Iron</keyword>
<dbReference type="Gene3D" id="3.40.50.740">
    <property type="match status" value="1"/>
</dbReference>
<dbReference type="STRING" id="1301098.PKB_5139"/>
<reference evidence="12 13" key="2">
    <citation type="submission" date="2014-05" db="EMBL/GenBank/DDBJ databases">
        <title>Genome sequence of the 3-chlorobenzoate degrading bacterium Pseudomonas knackmussii B13 shows multiple evidence for horizontal gene transfer.</title>
        <authorList>
            <person name="Miyazaki R."/>
            <person name="Bertelli C."/>
            <person name="Falquet L."/>
            <person name="Robinson-Rechavi M."/>
            <person name="Gharib W."/>
            <person name="Roy S."/>
            <person name="Van der Meer J.R."/>
        </authorList>
    </citation>
    <scope>NUCLEOTIDE SEQUENCE [LARGE SCALE GENOMIC DNA]</scope>
    <source>
        <strain evidence="12 13">B13</strain>
    </source>
</reference>
<dbReference type="EC" id="1.2.1.2" evidence="12"/>
<dbReference type="EMBL" id="HG322950">
    <property type="protein sequence ID" value="CDF86452.1"/>
    <property type="molecule type" value="Genomic_DNA"/>
</dbReference>
<dbReference type="SUPFAM" id="SSF53706">
    <property type="entry name" value="Formate dehydrogenase/DMSO reductase, domains 1-3"/>
    <property type="match status" value="1"/>
</dbReference>
<dbReference type="GO" id="GO:0009061">
    <property type="term" value="P:anaerobic respiration"/>
    <property type="evidence" value="ECO:0007669"/>
    <property type="project" value="TreeGrafter"/>
</dbReference>
<evidence type="ECO:0000256" key="9">
    <source>
        <dbReference type="ARBA" id="ARBA00023004"/>
    </source>
</evidence>
<organism evidence="12 13">
    <name type="scientific">Pseudomonas knackmussii (strain DSM 6978 / CCUG 54928 / LMG 23759 / B13)</name>
    <dbReference type="NCBI Taxonomy" id="1301098"/>
    <lineage>
        <taxon>Bacteria</taxon>
        <taxon>Pseudomonadati</taxon>
        <taxon>Pseudomonadota</taxon>
        <taxon>Gammaproteobacteria</taxon>
        <taxon>Pseudomonadales</taxon>
        <taxon>Pseudomonadaceae</taxon>
        <taxon>Pseudomonas</taxon>
    </lineage>
</organism>
<dbReference type="GO" id="GO:0009055">
    <property type="term" value="F:electron transfer activity"/>
    <property type="evidence" value="ECO:0007669"/>
    <property type="project" value="TreeGrafter"/>
</dbReference>
<dbReference type="eggNOG" id="COG0243">
    <property type="taxonomic scope" value="Bacteria"/>
</dbReference>
<gene>
    <name evidence="12" type="primary">fdog3</name>
    <name evidence="12" type="ORF">PKB_5139</name>
</gene>
<evidence type="ECO:0000313" key="12">
    <source>
        <dbReference type="EMBL" id="CDF86452.1"/>
    </source>
</evidence>
<protein>
    <submittedName>
        <fullName evidence="12">Formate dehydrogenase-O major subunit</fullName>
        <ecNumber evidence="12">1.2.1.2</ecNumber>
    </submittedName>
</protein>
<dbReference type="GO" id="GO:0016491">
    <property type="term" value="F:oxidoreductase activity"/>
    <property type="evidence" value="ECO:0007669"/>
    <property type="project" value="UniProtKB-KW"/>
</dbReference>
<evidence type="ECO:0000256" key="8">
    <source>
        <dbReference type="ARBA" id="ARBA00023002"/>
    </source>
</evidence>
<keyword evidence="8 12" id="KW-0560">Oxidoreductase</keyword>
<comment type="subcellular location">
    <subcellularLocation>
        <location evidence="3">Cell envelope</location>
    </subcellularLocation>
</comment>
<dbReference type="PROSITE" id="PS51318">
    <property type="entry name" value="TAT"/>
    <property type="match status" value="1"/>
</dbReference>
<dbReference type="SMART" id="SM00926">
    <property type="entry name" value="Molybdop_Fe4S4"/>
    <property type="match status" value="1"/>
</dbReference>
<dbReference type="HOGENOM" id="CLU_061371_1_1_6"/>
<dbReference type="Gene3D" id="2.20.25.90">
    <property type="entry name" value="ADC-like domains"/>
    <property type="match status" value="1"/>
</dbReference>
<comment type="cofactor">
    <cofactor evidence="2">
        <name>[4Fe-4S] cluster</name>
        <dbReference type="ChEBI" id="CHEBI:49883"/>
    </cofactor>
</comment>
<dbReference type="GO" id="GO:0030313">
    <property type="term" value="C:cell envelope"/>
    <property type="evidence" value="ECO:0007669"/>
    <property type="project" value="UniProtKB-SubCell"/>
</dbReference>
<keyword evidence="6" id="KW-0500">Molybdenum</keyword>
<dbReference type="PANTHER" id="PTHR43598:SF1">
    <property type="entry name" value="FORMATE DEHYDROGENASE-O MAJOR SUBUNIT"/>
    <property type="match status" value="1"/>
</dbReference>
<evidence type="ECO:0000256" key="7">
    <source>
        <dbReference type="ARBA" id="ARBA00022723"/>
    </source>
</evidence>
<dbReference type="PROSITE" id="PS51669">
    <property type="entry name" value="4FE4S_MOW_BIS_MGD"/>
    <property type="match status" value="1"/>
</dbReference>
<keyword evidence="5" id="KW-0004">4Fe-4S</keyword>
<dbReference type="GO" id="GO:0051539">
    <property type="term" value="F:4 iron, 4 sulfur cluster binding"/>
    <property type="evidence" value="ECO:0007669"/>
    <property type="project" value="UniProtKB-KW"/>
</dbReference>
<proteinExistence type="inferred from homology"/>
<dbReference type="PROSITE" id="PS00551">
    <property type="entry name" value="MOLYBDOPTERIN_PROK_1"/>
    <property type="match status" value="1"/>
</dbReference>
<evidence type="ECO:0000256" key="5">
    <source>
        <dbReference type="ARBA" id="ARBA00022485"/>
    </source>
</evidence>
<sequence>MDMNRRQFFKVCAVGLGGSSLAALGMAPPEAFAEQIRHFKLERTTETRNTCPYCSVGCGILMYSQGDGAKNVAQNVIHIEGDPDHPVNRGTLCPKGAGLLDFVHSPNRLKYPEIREAGSSEWKRIEWDDALDRIAKLMKEDRDANFIEKNAQGQTVNRWLTTGFLAASASSNEAGYITHKVVRSLGILGFDNQARV</sequence>
<dbReference type="Pfam" id="PF04879">
    <property type="entry name" value="Molybdop_Fe4S4"/>
    <property type="match status" value="1"/>
</dbReference>
<evidence type="ECO:0000256" key="4">
    <source>
        <dbReference type="ARBA" id="ARBA00010312"/>
    </source>
</evidence>
<evidence type="ECO:0000259" key="11">
    <source>
        <dbReference type="PROSITE" id="PS51669"/>
    </source>
</evidence>
<reference evidence="12 13" key="1">
    <citation type="submission" date="2013-03" db="EMBL/GenBank/DDBJ databases">
        <authorList>
            <person name="Linke B."/>
        </authorList>
    </citation>
    <scope>NUCLEOTIDE SEQUENCE [LARGE SCALE GENOMIC DNA]</scope>
    <source>
        <strain evidence="12 13">B13</strain>
    </source>
</reference>
<dbReference type="Pfam" id="PF00384">
    <property type="entry name" value="Molybdopterin"/>
    <property type="match status" value="1"/>
</dbReference>
<evidence type="ECO:0000256" key="3">
    <source>
        <dbReference type="ARBA" id="ARBA00004196"/>
    </source>
</evidence>
<keyword evidence="13" id="KW-1185">Reference proteome</keyword>
<dbReference type="InterPro" id="IPR006656">
    <property type="entry name" value="Mopterin_OxRdtase"/>
</dbReference>
<evidence type="ECO:0000256" key="10">
    <source>
        <dbReference type="ARBA" id="ARBA00023014"/>
    </source>
</evidence>
<comment type="cofactor">
    <cofactor evidence="1">
        <name>Mo-bis(molybdopterin guanine dinucleotide)</name>
        <dbReference type="ChEBI" id="CHEBI:60539"/>
    </cofactor>
</comment>
<dbReference type="InterPro" id="IPR006963">
    <property type="entry name" value="Mopterin_OxRdtase_4Fe-4S_dom"/>
</dbReference>
<evidence type="ECO:0000256" key="1">
    <source>
        <dbReference type="ARBA" id="ARBA00001942"/>
    </source>
</evidence>
<dbReference type="KEGG" id="pkc:PKB_5139"/>
<evidence type="ECO:0000256" key="6">
    <source>
        <dbReference type="ARBA" id="ARBA00022505"/>
    </source>
</evidence>
<accession>A0A024HPJ9</accession>
<dbReference type="PANTHER" id="PTHR43598">
    <property type="entry name" value="TUNGSTEN-CONTAINING FORMYLMETHANOFURAN DEHYDROGENASE 2 SUBUNIT B"/>
    <property type="match status" value="1"/>
</dbReference>
<keyword evidence="7" id="KW-0479">Metal-binding</keyword>
<evidence type="ECO:0000313" key="13">
    <source>
        <dbReference type="Proteomes" id="UP000025241"/>
    </source>
</evidence>
<name>A0A024HPJ9_PSEKB</name>
<dbReference type="Proteomes" id="UP000025241">
    <property type="component" value="Chromosome I"/>
</dbReference>